<organism evidence="2 3">
    <name type="scientific">Candidatus Nealsonbacteria bacterium CG08_land_8_20_14_0_20_36_22</name>
    <dbReference type="NCBI Taxonomy" id="1974704"/>
    <lineage>
        <taxon>Bacteria</taxon>
        <taxon>Candidatus Nealsoniibacteriota</taxon>
    </lineage>
</organism>
<keyword evidence="2" id="KW-0347">Helicase</keyword>
<feature type="non-terminal residue" evidence="2">
    <location>
        <position position="1"/>
    </location>
</feature>
<keyword evidence="2" id="KW-0547">Nucleotide-binding</keyword>
<dbReference type="InterPro" id="IPR027417">
    <property type="entry name" value="P-loop_NTPase"/>
</dbReference>
<name>A0A2H0YRH3_9BACT</name>
<dbReference type="GO" id="GO:0005524">
    <property type="term" value="F:ATP binding"/>
    <property type="evidence" value="ECO:0007669"/>
    <property type="project" value="InterPro"/>
</dbReference>
<dbReference type="PROSITE" id="PS51199">
    <property type="entry name" value="SF4_HELICASE"/>
    <property type="match status" value="1"/>
</dbReference>
<reference evidence="3" key="1">
    <citation type="submission" date="2017-09" db="EMBL/GenBank/DDBJ databases">
        <title>Depth-based differentiation of microbial function through sediment-hosted aquifers and enrichment of novel symbionts in the deep terrestrial subsurface.</title>
        <authorList>
            <person name="Probst A.J."/>
            <person name="Ladd B."/>
            <person name="Jarett J.K."/>
            <person name="Geller-Mcgrath D.E."/>
            <person name="Sieber C.M.K."/>
            <person name="Emerson J.B."/>
            <person name="Anantharaman K."/>
            <person name="Thomas B.C."/>
            <person name="Malmstrom R."/>
            <person name="Stieglmeier M."/>
            <person name="Klingl A."/>
            <person name="Woyke T."/>
            <person name="Ryan C.M."/>
            <person name="Banfield J.F."/>
        </authorList>
    </citation>
    <scope>NUCLEOTIDE SEQUENCE [LARGE SCALE GENOMIC DNA]</scope>
</reference>
<dbReference type="GO" id="GO:0003678">
    <property type="term" value="F:DNA helicase activity"/>
    <property type="evidence" value="ECO:0007669"/>
    <property type="project" value="InterPro"/>
</dbReference>
<evidence type="ECO:0000259" key="1">
    <source>
        <dbReference type="PROSITE" id="PS51199"/>
    </source>
</evidence>
<dbReference type="SUPFAM" id="SSF52540">
    <property type="entry name" value="P-loop containing nucleoside triphosphate hydrolases"/>
    <property type="match status" value="1"/>
</dbReference>
<dbReference type="Gene3D" id="3.40.50.300">
    <property type="entry name" value="P-loop containing nucleotide triphosphate hydrolases"/>
    <property type="match status" value="1"/>
</dbReference>
<dbReference type="GO" id="GO:0006260">
    <property type="term" value="P:DNA replication"/>
    <property type="evidence" value="ECO:0007669"/>
    <property type="project" value="InterPro"/>
</dbReference>
<keyword evidence="2" id="KW-0378">Hydrolase</keyword>
<accession>A0A2H0YRH3</accession>
<dbReference type="Pfam" id="PF03796">
    <property type="entry name" value="DnaB_C"/>
    <property type="match status" value="1"/>
</dbReference>
<keyword evidence="2" id="KW-0067">ATP-binding</keyword>
<evidence type="ECO:0000313" key="2">
    <source>
        <dbReference type="EMBL" id="PIS40333.1"/>
    </source>
</evidence>
<dbReference type="PANTHER" id="PTHR30153:SF2">
    <property type="entry name" value="REPLICATIVE DNA HELICASE"/>
    <property type="match status" value="1"/>
</dbReference>
<dbReference type="AlphaFoldDB" id="A0A2H0YRH3"/>
<dbReference type="InterPro" id="IPR007694">
    <property type="entry name" value="DNA_helicase_DnaB-like_C"/>
</dbReference>
<feature type="domain" description="SF4 helicase" evidence="1">
    <location>
        <begin position="1"/>
        <end position="164"/>
    </location>
</feature>
<protein>
    <submittedName>
        <fullName evidence="2">Replicative DNA helicase</fullName>
    </submittedName>
</protein>
<dbReference type="PANTHER" id="PTHR30153">
    <property type="entry name" value="REPLICATIVE DNA HELICASE DNAB"/>
    <property type="match status" value="1"/>
</dbReference>
<evidence type="ECO:0000313" key="3">
    <source>
        <dbReference type="Proteomes" id="UP000231472"/>
    </source>
</evidence>
<sequence length="167" mass="18973">GMLSEAPIFIDDAASSNILQMRAMARRLQAEYGLGLIIIDYLQLMEPRNPAANLVQQVSEISRSLKGLARELNVPVLALSQLSRAVEHRTPQIPRLADLRESGSLEQDADVVLFIYREDRYNSDTTKKNIADIIIAKHRNGPVGKVELYFDDKRVCFRNLEKEEYTE</sequence>
<proteinExistence type="predicted"/>
<gene>
    <name evidence="2" type="ORF">COT32_00275</name>
</gene>
<comment type="caution">
    <text evidence="2">The sequence shown here is derived from an EMBL/GenBank/DDBJ whole genome shotgun (WGS) entry which is preliminary data.</text>
</comment>
<dbReference type="Proteomes" id="UP000231472">
    <property type="component" value="Unassembled WGS sequence"/>
</dbReference>
<dbReference type="EMBL" id="PEYC01000007">
    <property type="protein sequence ID" value="PIS40333.1"/>
    <property type="molecule type" value="Genomic_DNA"/>
</dbReference>
<dbReference type="GO" id="GO:0005829">
    <property type="term" value="C:cytosol"/>
    <property type="evidence" value="ECO:0007669"/>
    <property type="project" value="TreeGrafter"/>
</dbReference>